<dbReference type="InterPro" id="IPR041698">
    <property type="entry name" value="Methyltransf_25"/>
</dbReference>
<evidence type="ECO:0000259" key="2">
    <source>
        <dbReference type="Pfam" id="PF13649"/>
    </source>
</evidence>
<dbReference type="RefSeq" id="WP_146787830.1">
    <property type="nucleotide sequence ID" value="NZ_BAABIO010000003.1"/>
</dbReference>
<organism evidence="3 4">
    <name type="scientific">Flavisolibacter ginsenosidimutans</name>
    <dbReference type="NCBI Taxonomy" id="661481"/>
    <lineage>
        <taxon>Bacteria</taxon>
        <taxon>Pseudomonadati</taxon>
        <taxon>Bacteroidota</taxon>
        <taxon>Chitinophagia</taxon>
        <taxon>Chitinophagales</taxon>
        <taxon>Chitinophagaceae</taxon>
        <taxon>Flavisolibacter</taxon>
    </lineage>
</organism>
<keyword evidence="4" id="KW-1185">Reference proteome</keyword>
<accession>A0A5B8UKF4</accession>
<evidence type="ECO:0000313" key="4">
    <source>
        <dbReference type="Proteomes" id="UP000321204"/>
    </source>
</evidence>
<dbReference type="Pfam" id="PF13649">
    <property type="entry name" value="Methyltransf_25"/>
    <property type="match status" value="1"/>
</dbReference>
<dbReference type="OrthoDB" id="9803035at2"/>
<dbReference type="Gene3D" id="3.40.50.150">
    <property type="entry name" value="Vaccinia Virus protein VP39"/>
    <property type="match status" value="1"/>
</dbReference>
<dbReference type="GO" id="GO:0008168">
    <property type="term" value="F:methyltransferase activity"/>
    <property type="evidence" value="ECO:0007669"/>
    <property type="project" value="UniProtKB-KW"/>
</dbReference>
<protein>
    <submittedName>
        <fullName evidence="3">Class I SAM-dependent methyltransferase</fullName>
    </submittedName>
</protein>
<dbReference type="GO" id="GO:0032259">
    <property type="term" value="P:methylation"/>
    <property type="evidence" value="ECO:0007669"/>
    <property type="project" value="UniProtKB-KW"/>
</dbReference>
<keyword evidence="3" id="KW-0489">Methyltransferase</keyword>
<dbReference type="CDD" id="cd02440">
    <property type="entry name" value="AdoMet_MTases"/>
    <property type="match status" value="1"/>
</dbReference>
<dbReference type="PANTHER" id="PTHR43861">
    <property type="entry name" value="TRANS-ACONITATE 2-METHYLTRANSFERASE-RELATED"/>
    <property type="match status" value="1"/>
</dbReference>
<dbReference type="Proteomes" id="UP000321204">
    <property type="component" value="Chromosome"/>
</dbReference>
<name>A0A5B8UKF4_9BACT</name>
<reference evidence="3 4" key="1">
    <citation type="journal article" date="2015" name="Int. J. Syst. Evol. Microbiol.">
        <title>Flavisolibacter ginsenosidimutans sp. nov., with ginsenoside-converting activity isolated from soil used for cultivating ginseng.</title>
        <authorList>
            <person name="Zhao Y."/>
            <person name="Liu Q."/>
            <person name="Kang M.S."/>
            <person name="Jin F."/>
            <person name="Yu H."/>
            <person name="Im W.T."/>
        </authorList>
    </citation>
    <scope>NUCLEOTIDE SEQUENCE [LARGE SCALE GENOMIC DNA]</scope>
    <source>
        <strain evidence="3 4">Gsoil 636</strain>
    </source>
</reference>
<dbReference type="KEGG" id="fgg:FSB75_12390"/>
<evidence type="ECO:0000256" key="1">
    <source>
        <dbReference type="ARBA" id="ARBA00022679"/>
    </source>
</evidence>
<dbReference type="SUPFAM" id="SSF53335">
    <property type="entry name" value="S-adenosyl-L-methionine-dependent methyltransferases"/>
    <property type="match status" value="1"/>
</dbReference>
<proteinExistence type="predicted"/>
<dbReference type="InterPro" id="IPR029063">
    <property type="entry name" value="SAM-dependent_MTases_sf"/>
</dbReference>
<gene>
    <name evidence="3" type="ORF">FSB75_12390</name>
</gene>
<feature type="domain" description="Methyltransferase" evidence="2">
    <location>
        <begin position="69"/>
        <end position="157"/>
    </location>
</feature>
<keyword evidence="1 3" id="KW-0808">Transferase</keyword>
<dbReference type="EMBL" id="CP042433">
    <property type="protein sequence ID" value="QEC56659.1"/>
    <property type="molecule type" value="Genomic_DNA"/>
</dbReference>
<evidence type="ECO:0000313" key="3">
    <source>
        <dbReference type="EMBL" id="QEC56659.1"/>
    </source>
</evidence>
<dbReference type="AlphaFoldDB" id="A0A5B8UKF4"/>
<sequence>MMKAANHTDFEAYYISLRKKEGRLYTDEELRHLPIVHKTHPLKKEWDARKESHRRLVAYFLKKRRPLQILEVGCGNGWLCNQLSKIPGASITGIDVNETELKQARNVFPTLSFLLCDLQEKIMEERFDAIVFAASFQYFNSAKDILQRCFQQLKKDGEIDILDTNFYSCAEALKAANRSREYFTTAGFPQMSDYYFHHSFDELKSFDYTVLYNPSTFVNRLFQKASFPWIRIKK</sequence>